<dbReference type="PANTHER" id="PTHR46517">
    <property type="entry name" value="FRUCTOSE-2,6-BISPHOSPHATASE TIGAR"/>
    <property type="match status" value="1"/>
</dbReference>
<dbReference type="Gene3D" id="3.40.50.1240">
    <property type="entry name" value="Phosphoglycerate mutase-like"/>
    <property type="match status" value="1"/>
</dbReference>
<accession>A0A9X2FJD6</accession>
<dbReference type="GO" id="GO:0043456">
    <property type="term" value="P:regulation of pentose-phosphate shunt"/>
    <property type="evidence" value="ECO:0007669"/>
    <property type="project" value="TreeGrafter"/>
</dbReference>
<protein>
    <submittedName>
        <fullName evidence="3">Phosphoglycerate mutase family protein</fullName>
    </submittedName>
</protein>
<dbReference type="InterPro" id="IPR001345">
    <property type="entry name" value="PG/BPGM_mutase_AS"/>
</dbReference>
<feature type="binding site" evidence="2">
    <location>
        <begin position="9"/>
        <end position="16"/>
    </location>
    <ligand>
        <name>substrate</name>
    </ligand>
</feature>
<dbReference type="CDD" id="cd07067">
    <property type="entry name" value="HP_PGM_like"/>
    <property type="match status" value="1"/>
</dbReference>
<evidence type="ECO:0000313" key="3">
    <source>
        <dbReference type="EMBL" id="MCP0886404.1"/>
    </source>
</evidence>
<evidence type="ECO:0000313" key="4">
    <source>
        <dbReference type="Proteomes" id="UP001139006"/>
    </source>
</evidence>
<dbReference type="InterPro" id="IPR051695">
    <property type="entry name" value="Phosphoglycerate_Mutase"/>
</dbReference>
<dbReference type="PANTHER" id="PTHR46517:SF1">
    <property type="entry name" value="FRUCTOSE-2,6-BISPHOSPHATASE TIGAR"/>
    <property type="match status" value="1"/>
</dbReference>
<organism evidence="3 4">
    <name type="scientific">Ligilactobacillus ubinensis</name>
    <dbReference type="NCBI Taxonomy" id="2876789"/>
    <lineage>
        <taxon>Bacteria</taxon>
        <taxon>Bacillati</taxon>
        <taxon>Bacillota</taxon>
        <taxon>Bacilli</taxon>
        <taxon>Lactobacillales</taxon>
        <taxon>Lactobacillaceae</taxon>
        <taxon>Ligilactobacillus</taxon>
    </lineage>
</organism>
<dbReference type="InterPro" id="IPR013078">
    <property type="entry name" value="His_Pase_superF_clade-1"/>
</dbReference>
<dbReference type="PROSITE" id="PS00175">
    <property type="entry name" value="PG_MUTASE"/>
    <property type="match status" value="1"/>
</dbReference>
<dbReference type="AlphaFoldDB" id="A0A9X2FJD6"/>
<dbReference type="Pfam" id="PF00300">
    <property type="entry name" value="His_Phos_1"/>
    <property type="match status" value="1"/>
</dbReference>
<gene>
    <name evidence="3" type="ORF">LB941_03515</name>
</gene>
<dbReference type="GO" id="GO:0045820">
    <property type="term" value="P:negative regulation of glycolytic process"/>
    <property type="evidence" value="ECO:0007669"/>
    <property type="project" value="TreeGrafter"/>
</dbReference>
<reference evidence="3 4" key="1">
    <citation type="journal article" date="2023" name="Int. J. Syst. Evol. Microbiol.">
        <title>Ligilactobacillus ubinensis sp. nov., a novel species isolated from the wild ferment of a durian fruit (Durio zibethinus).</title>
        <authorList>
            <person name="Heng Y.C."/>
            <person name="Menon N."/>
            <person name="Chen B."/>
            <person name="Loo B.Z.L."/>
            <person name="Wong G.W.J."/>
            <person name="Lim A.C.H."/>
            <person name="Silvaraju S."/>
            <person name="Kittelmann S."/>
        </authorList>
    </citation>
    <scope>NUCLEOTIDE SEQUENCE [LARGE SCALE GENOMIC DNA]</scope>
    <source>
        <strain evidence="3 4">WILCCON 0076</strain>
    </source>
</reference>
<sequence>MTIKLYMVRHGQTILNLYNRLQGWCDSPLTKKGIQDAQIASQHLQKINFDVVYHTNTIRTRRTSQIILDNNLSSKKITPIPLPYFREQGFGYFEAADANQTWLIAGANHGTKTYDEILQKYSFAQTRDFLNTADPFKKAETDNDYWERLTNGFAYLRNHCTDNQNILLVTHSITTRSIVDHFAPELGAYQTGPRNGAVTKLELSSNDVKVVYYNHYLDTEEY</sequence>
<evidence type="ECO:0000256" key="1">
    <source>
        <dbReference type="ARBA" id="ARBA00022801"/>
    </source>
</evidence>
<dbReference type="GO" id="GO:0005829">
    <property type="term" value="C:cytosol"/>
    <property type="evidence" value="ECO:0007669"/>
    <property type="project" value="TreeGrafter"/>
</dbReference>
<dbReference type="EMBL" id="JAIULA010000005">
    <property type="protein sequence ID" value="MCP0886404.1"/>
    <property type="molecule type" value="Genomic_DNA"/>
</dbReference>
<dbReference type="InterPro" id="IPR029033">
    <property type="entry name" value="His_PPase_superfam"/>
</dbReference>
<keyword evidence="1" id="KW-0378">Hydrolase</keyword>
<keyword evidence="4" id="KW-1185">Reference proteome</keyword>
<feature type="binding site" evidence="2">
    <location>
        <position position="59"/>
    </location>
    <ligand>
        <name>substrate</name>
    </ligand>
</feature>
<dbReference type="GO" id="GO:0004331">
    <property type="term" value="F:fructose-2,6-bisphosphate 2-phosphatase activity"/>
    <property type="evidence" value="ECO:0007669"/>
    <property type="project" value="TreeGrafter"/>
</dbReference>
<evidence type="ECO:0000256" key="2">
    <source>
        <dbReference type="PIRSR" id="PIRSR613078-2"/>
    </source>
</evidence>
<proteinExistence type="predicted"/>
<name>A0A9X2FJD6_9LACO</name>
<dbReference type="Proteomes" id="UP001139006">
    <property type="component" value="Unassembled WGS sequence"/>
</dbReference>
<dbReference type="SUPFAM" id="SSF53254">
    <property type="entry name" value="Phosphoglycerate mutase-like"/>
    <property type="match status" value="1"/>
</dbReference>
<comment type="caution">
    <text evidence="3">The sequence shown here is derived from an EMBL/GenBank/DDBJ whole genome shotgun (WGS) entry which is preliminary data.</text>
</comment>
<dbReference type="SMART" id="SM00855">
    <property type="entry name" value="PGAM"/>
    <property type="match status" value="1"/>
</dbReference>
<dbReference type="RefSeq" id="WP_253359522.1">
    <property type="nucleotide sequence ID" value="NZ_JAIULA010000005.1"/>
</dbReference>